<keyword evidence="1" id="KW-0812">Transmembrane</keyword>
<dbReference type="EMBL" id="FWWU01000009">
    <property type="protein sequence ID" value="SMB92977.1"/>
    <property type="molecule type" value="Genomic_DNA"/>
</dbReference>
<gene>
    <name evidence="2" type="ORF">SAMN00790413_01786</name>
</gene>
<evidence type="ECO:0000313" key="2">
    <source>
        <dbReference type="EMBL" id="SMB92977.1"/>
    </source>
</evidence>
<keyword evidence="1" id="KW-0472">Membrane</keyword>
<evidence type="ECO:0000313" key="3">
    <source>
        <dbReference type="Proteomes" id="UP000192582"/>
    </source>
</evidence>
<keyword evidence="1" id="KW-1133">Transmembrane helix</keyword>
<dbReference type="STRING" id="695939.SAMN00790413_01786"/>
<name>A0A1W1VHY6_9DEIO</name>
<dbReference type="RefSeq" id="WP_170928740.1">
    <property type="nucleotide sequence ID" value="NZ_FWWU01000009.1"/>
</dbReference>
<evidence type="ECO:0000256" key="1">
    <source>
        <dbReference type="SAM" id="Phobius"/>
    </source>
</evidence>
<feature type="transmembrane region" description="Helical" evidence="1">
    <location>
        <begin position="30"/>
        <end position="51"/>
    </location>
</feature>
<organism evidence="2 3">
    <name type="scientific">Deinococcus hopiensis KR-140</name>
    <dbReference type="NCBI Taxonomy" id="695939"/>
    <lineage>
        <taxon>Bacteria</taxon>
        <taxon>Thermotogati</taxon>
        <taxon>Deinococcota</taxon>
        <taxon>Deinococci</taxon>
        <taxon>Deinococcales</taxon>
        <taxon>Deinococcaceae</taxon>
        <taxon>Deinococcus</taxon>
    </lineage>
</organism>
<keyword evidence="3" id="KW-1185">Reference proteome</keyword>
<protein>
    <submittedName>
        <fullName evidence="2">Uncharacterized protein</fullName>
    </submittedName>
</protein>
<proteinExistence type="predicted"/>
<reference evidence="2 3" key="1">
    <citation type="submission" date="2017-04" db="EMBL/GenBank/DDBJ databases">
        <authorList>
            <person name="Afonso C.L."/>
            <person name="Miller P.J."/>
            <person name="Scott M.A."/>
            <person name="Spackman E."/>
            <person name="Goraichik I."/>
            <person name="Dimitrov K.M."/>
            <person name="Suarez D.L."/>
            <person name="Swayne D.E."/>
        </authorList>
    </citation>
    <scope>NUCLEOTIDE SEQUENCE [LARGE SCALE GENOMIC DNA]</scope>
    <source>
        <strain evidence="2 3">KR-140</strain>
    </source>
</reference>
<sequence>MMANLLVLLLVLLNLGGLVSVTFQFGQGHWGPGLGSLALMILLDLLGFWILRELRENG</sequence>
<dbReference type="Proteomes" id="UP000192582">
    <property type="component" value="Unassembled WGS sequence"/>
</dbReference>
<accession>A0A1W1VHY6</accession>
<dbReference type="AlphaFoldDB" id="A0A1W1VHY6"/>